<dbReference type="HOGENOM" id="CLU_044884_0_0_1"/>
<feature type="transmembrane region" description="Helical" evidence="8">
    <location>
        <begin position="98"/>
        <end position="115"/>
    </location>
</feature>
<dbReference type="GO" id="GO:0016020">
    <property type="term" value="C:membrane"/>
    <property type="evidence" value="ECO:0007669"/>
    <property type="project" value="UniProtKB-SubCell"/>
</dbReference>
<evidence type="ECO:0000313" key="9">
    <source>
        <dbReference type="EMBL" id="KIO30316.1"/>
    </source>
</evidence>
<dbReference type="InterPro" id="IPR044712">
    <property type="entry name" value="SLC25A32-like"/>
</dbReference>
<reference evidence="10" key="2">
    <citation type="submission" date="2015-01" db="EMBL/GenBank/DDBJ databases">
        <title>Evolutionary Origins and Diversification of the Mycorrhizal Mutualists.</title>
        <authorList>
            <consortium name="DOE Joint Genome Institute"/>
            <consortium name="Mycorrhizal Genomics Consortium"/>
            <person name="Kohler A."/>
            <person name="Kuo A."/>
            <person name="Nagy L.G."/>
            <person name="Floudas D."/>
            <person name="Copeland A."/>
            <person name="Barry K.W."/>
            <person name="Cichocki N."/>
            <person name="Veneault-Fourrey C."/>
            <person name="LaButti K."/>
            <person name="Lindquist E.A."/>
            <person name="Lipzen A."/>
            <person name="Lundell T."/>
            <person name="Morin E."/>
            <person name="Murat C."/>
            <person name="Riley R."/>
            <person name="Ohm R."/>
            <person name="Sun H."/>
            <person name="Tunlid A."/>
            <person name="Henrissat B."/>
            <person name="Grigoriev I.V."/>
            <person name="Hibbett D.S."/>
            <person name="Martin F."/>
        </authorList>
    </citation>
    <scope>NUCLEOTIDE SEQUENCE [LARGE SCALE GENOMIC DNA]</scope>
    <source>
        <strain evidence="10">MUT 4182</strain>
    </source>
</reference>
<sequence>MGIIGSLLSGIVSLAIFCASATVVLAIVVPFIGIVVRFRVNYNPRALSLGPGGDAIGIPDGGEDGRVVGPRVTSLLGMFLRVRRIEGWRGLYKGYMPLLLYTMGNTLFSLVWIGSSPHSPKGGYSIPRSSMFQSLVYALFMSFIALPFGILTNRAITTPHKLPMFAPRVSLKLLLTAYERRRPWILYFTPGLLIAQALHVVFVTVIFRIVRVLLVPALAYGLDGAEEDGTLNKISTVKLSFFILFQALAGTAILCPLEVVSERLSIQRNYTPGAEFEEEDAELAAAQAGETGVEYIGQGEDVLNLRSASGEEPYKGLRHTLNRIMEEEGVTTLFRAWWLTMLGAVLSGLA</sequence>
<feature type="transmembrane region" description="Helical" evidence="8">
    <location>
        <begin position="135"/>
        <end position="156"/>
    </location>
</feature>
<keyword evidence="7 8" id="KW-0472">Membrane</keyword>
<dbReference type="Gene3D" id="1.50.40.10">
    <property type="entry name" value="Mitochondrial carrier domain"/>
    <property type="match status" value="2"/>
</dbReference>
<name>A0A0C3QPQ0_9AGAM</name>
<dbReference type="Proteomes" id="UP000054248">
    <property type="component" value="Unassembled WGS sequence"/>
</dbReference>
<dbReference type="EMBL" id="KN822973">
    <property type="protein sequence ID" value="KIO30316.1"/>
    <property type="molecule type" value="Genomic_DNA"/>
</dbReference>
<keyword evidence="3" id="KW-0813">Transport</keyword>
<evidence type="ECO:0000256" key="7">
    <source>
        <dbReference type="ARBA" id="ARBA00023136"/>
    </source>
</evidence>
<evidence type="ECO:0000256" key="2">
    <source>
        <dbReference type="ARBA" id="ARBA00006375"/>
    </source>
</evidence>
<dbReference type="PANTHER" id="PTHR45683">
    <property type="entry name" value="MITOCHONDRIAL NICOTINAMIDE ADENINE DINUCLEOTIDE TRANSPORTER 1-RELATED-RELATED"/>
    <property type="match status" value="1"/>
</dbReference>
<dbReference type="STRING" id="1051891.A0A0C3QPQ0"/>
<keyword evidence="10" id="KW-1185">Reference proteome</keyword>
<evidence type="ECO:0008006" key="11">
    <source>
        <dbReference type="Google" id="ProtNLM"/>
    </source>
</evidence>
<evidence type="ECO:0000256" key="5">
    <source>
        <dbReference type="ARBA" id="ARBA00022737"/>
    </source>
</evidence>
<keyword evidence="4 8" id="KW-0812">Transmembrane</keyword>
<evidence type="ECO:0000256" key="4">
    <source>
        <dbReference type="ARBA" id="ARBA00022692"/>
    </source>
</evidence>
<organism evidence="9 10">
    <name type="scientific">Tulasnella calospora MUT 4182</name>
    <dbReference type="NCBI Taxonomy" id="1051891"/>
    <lineage>
        <taxon>Eukaryota</taxon>
        <taxon>Fungi</taxon>
        <taxon>Dikarya</taxon>
        <taxon>Basidiomycota</taxon>
        <taxon>Agaricomycotina</taxon>
        <taxon>Agaricomycetes</taxon>
        <taxon>Cantharellales</taxon>
        <taxon>Tulasnellaceae</taxon>
        <taxon>Tulasnella</taxon>
    </lineage>
</organism>
<keyword evidence="5" id="KW-0677">Repeat</keyword>
<proteinExistence type="inferred from homology"/>
<evidence type="ECO:0000256" key="6">
    <source>
        <dbReference type="ARBA" id="ARBA00022989"/>
    </source>
</evidence>
<feature type="transmembrane region" description="Helical" evidence="8">
    <location>
        <begin position="239"/>
        <end position="260"/>
    </location>
</feature>
<evidence type="ECO:0000256" key="1">
    <source>
        <dbReference type="ARBA" id="ARBA00004370"/>
    </source>
</evidence>
<reference evidence="9 10" key="1">
    <citation type="submission" date="2014-04" db="EMBL/GenBank/DDBJ databases">
        <authorList>
            <consortium name="DOE Joint Genome Institute"/>
            <person name="Kuo A."/>
            <person name="Girlanda M."/>
            <person name="Perotto S."/>
            <person name="Kohler A."/>
            <person name="Nagy L.G."/>
            <person name="Floudas D."/>
            <person name="Copeland A."/>
            <person name="Barry K.W."/>
            <person name="Cichocki N."/>
            <person name="Veneault-Fourrey C."/>
            <person name="LaButti K."/>
            <person name="Lindquist E.A."/>
            <person name="Lipzen A."/>
            <person name="Lundell T."/>
            <person name="Morin E."/>
            <person name="Murat C."/>
            <person name="Sun H."/>
            <person name="Tunlid A."/>
            <person name="Henrissat B."/>
            <person name="Grigoriev I.V."/>
            <person name="Hibbett D.S."/>
            <person name="Martin F."/>
            <person name="Nordberg H.P."/>
            <person name="Cantor M.N."/>
            <person name="Hua S.X."/>
        </authorList>
    </citation>
    <scope>NUCLEOTIDE SEQUENCE [LARGE SCALE GENOMIC DNA]</scope>
    <source>
        <strain evidence="9 10">MUT 4182</strain>
    </source>
</reference>
<accession>A0A0C3QPQ0</accession>
<dbReference type="SUPFAM" id="SSF103506">
    <property type="entry name" value="Mitochondrial carrier"/>
    <property type="match status" value="2"/>
</dbReference>
<protein>
    <recommendedName>
        <fullName evidence="11">Mitochondrial carrier</fullName>
    </recommendedName>
</protein>
<keyword evidence="6 8" id="KW-1133">Transmembrane helix</keyword>
<evidence type="ECO:0000256" key="8">
    <source>
        <dbReference type="SAM" id="Phobius"/>
    </source>
</evidence>
<gene>
    <name evidence="9" type="ORF">M407DRAFT_242229</name>
</gene>
<comment type="subcellular location">
    <subcellularLocation>
        <location evidence="1">Membrane</location>
    </subcellularLocation>
</comment>
<feature type="transmembrane region" description="Helical" evidence="8">
    <location>
        <begin position="12"/>
        <end position="36"/>
    </location>
</feature>
<feature type="transmembrane region" description="Helical" evidence="8">
    <location>
        <begin position="184"/>
        <end position="210"/>
    </location>
</feature>
<dbReference type="InterPro" id="IPR023395">
    <property type="entry name" value="MCP_dom_sf"/>
</dbReference>
<comment type="similarity">
    <text evidence="2">Belongs to the mitochondrial carrier (TC 2.A.29) family.</text>
</comment>
<dbReference type="AlphaFoldDB" id="A0A0C3QPQ0"/>
<evidence type="ECO:0000256" key="3">
    <source>
        <dbReference type="ARBA" id="ARBA00022448"/>
    </source>
</evidence>
<dbReference type="OrthoDB" id="21292at2759"/>
<dbReference type="GO" id="GO:0006862">
    <property type="term" value="P:nucleotide transport"/>
    <property type="evidence" value="ECO:0007669"/>
    <property type="project" value="InterPro"/>
</dbReference>
<dbReference type="GO" id="GO:0055085">
    <property type="term" value="P:transmembrane transport"/>
    <property type="evidence" value="ECO:0007669"/>
    <property type="project" value="InterPro"/>
</dbReference>
<evidence type="ECO:0000313" key="10">
    <source>
        <dbReference type="Proteomes" id="UP000054248"/>
    </source>
</evidence>